<feature type="region of interest" description="Disordered" evidence="1">
    <location>
        <begin position="158"/>
        <end position="237"/>
    </location>
</feature>
<reference evidence="2 3" key="1">
    <citation type="submission" date="2017-12" db="EMBL/GenBank/DDBJ databases">
        <authorList>
            <consortium name="DOE Joint Genome Institute"/>
            <person name="Haridas S."/>
            <person name="Kjaerbolling I."/>
            <person name="Vesth T.C."/>
            <person name="Frisvad J.C."/>
            <person name="Nybo J.L."/>
            <person name="Theobald S."/>
            <person name="Kuo A."/>
            <person name="Bowyer P."/>
            <person name="Matsuda Y."/>
            <person name="Mondo S."/>
            <person name="Lyhne E.K."/>
            <person name="Kogle M.E."/>
            <person name="Clum A."/>
            <person name="Lipzen A."/>
            <person name="Salamov A."/>
            <person name="Ngan C.Y."/>
            <person name="Daum C."/>
            <person name="Chiniquy J."/>
            <person name="Barry K."/>
            <person name="LaButti K."/>
            <person name="Simmons B.A."/>
            <person name="Magnuson J.K."/>
            <person name="Mortensen U.H."/>
            <person name="Larsen T.O."/>
            <person name="Grigoriev I.V."/>
            <person name="Baker S.E."/>
            <person name="Andersen M.R."/>
            <person name="Nordberg H.P."/>
            <person name="Cantor M.N."/>
            <person name="Hua S.X."/>
        </authorList>
    </citation>
    <scope>NUCLEOTIDE SEQUENCE [LARGE SCALE GENOMIC DNA]</scope>
    <source>
        <strain evidence="2 3">CBS 102.13</strain>
    </source>
</reference>
<dbReference type="GeneID" id="36521681"/>
<sequence>MGIPMFRESTSAEVPKSNPIKDPCAAARSTIRRQGAIHRQARPGSALRSATLRPPFPRPLADEIEREASGLQRPVRSPFPDSSNGEDLFDLANGFADSSSQSTGQRLLNEVLRHSRPTQRLRLPRIRPLLRDEVASGQPDLQSPNFTPRFAPAVAYHRTESPRPQSHPPPHPHPHPEVLRLSPFPRPGGDVSVGSTVPLLRRVGQRSINEPNGANRDPAIDGLGDRQRSVSPDDDHANNAWETLLTTITPDANLPSADSSFTSASASGTNTSTNGTSRSSATSFGNLPSSLDPSAATVHMVLDPYPEMPNPCDYSSTDSDSDSESGFDLTHQSLYRRYRRMRRMDSMRRAQNLNSAMNIPPPPPTFSFAFSDSSTDPDLQQMHAILDRLARREDIPENWWAAAGLSRIIGHRLGAEANNESSNGSDRPEPRR</sequence>
<feature type="region of interest" description="Disordered" evidence="1">
    <location>
        <begin position="259"/>
        <end position="289"/>
    </location>
</feature>
<proteinExistence type="predicted"/>
<dbReference type="Proteomes" id="UP000234585">
    <property type="component" value="Unassembled WGS sequence"/>
</dbReference>
<evidence type="ECO:0000256" key="1">
    <source>
        <dbReference type="SAM" id="MobiDB-lite"/>
    </source>
</evidence>
<evidence type="ECO:0000313" key="3">
    <source>
        <dbReference type="Proteomes" id="UP000234585"/>
    </source>
</evidence>
<protein>
    <submittedName>
        <fullName evidence="2">Uncharacterized protein</fullName>
    </submittedName>
</protein>
<dbReference type="OrthoDB" id="3946700at2759"/>
<gene>
    <name evidence="2" type="ORF">BDW47DRAFT_113865</name>
</gene>
<dbReference type="EMBL" id="KZ559205">
    <property type="protein sequence ID" value="PLB33502.1"/>
    <property type="molecule type" value="Genomic_DNA"/>
</dbReference>
<feature type="region of interest" description="Disordered" evidence="1">
    <location>
        <begin position="1"/>
        <end position="85"/>
    </location>
</feature>
<keyword evidence="3" id="KW-1185">Reference proteome</keyword>
<organism evidence="2 3">
    <name type="scientific">Aspergillus candidus</name>
    <dbReference type="NCBI Taxonomy" id="41067"/>
    <lineage>
        <taxon>Eukaryota</taxon>
        <taxon>Fungi</taxon>
        <taxon>Dikarya</taxon>
        <taxon>Ascomycota</taxon>
        <taxon>Pezizomycotina</taxon>
        <taxon>Eurotiomycetes</taxon>
        <taxon>Eurotiomycetidae</taxon>
        <taxon>Eurotiales</taxon>
        <taxon>Aspergillaceae</taxon>
        <taxon>Aspergillus</taxon>
        <taxon>Aspergillus subgen. Circumdati</taxon>
    </lineage>
</organism>
<name>A0A2I2EYQ4_ASPCN</name>
<feature type="compositionally biased region" description="Basic and acidic residues" evidence="1">
    <location>
        <begin position="223"/>
        <end position="237"/>
    </location>
</feature>
<feature type="compositionally biased region" description="Low complexity" evidence="1">
    <location>
        <begin position="259"/>
        <end position="283"/>
    </location>
</feature>
<dbReference type="AlphaFoldDB" id="A0A2I2EYQ4"/>
<accession>A0A2I2EYQ4</accession>
<evidence type="ECO:0000313" key="2">
    <source>
        <dbReference type="EMBL" id="PLB33502.1"/>
    </source>
</evidence>
<dbReference type="RefSeq" id="XP_024667514.1">
    <property type="nucleotide sequence ID" value="XM_024814521.1"/>
</dbReference>